<organism evidence="1 2">
    <name type="scientific">Rhizobium wenxiniae</name>
    <dbReference type="NCBI Taxonomy" id="1737357"/>
    <lineage>
        <taxon>Bacteria</taxon>
        <taxon>Pseudomonadati</taxon>
        <taxon>Pseudomonadota</taxon>
        <taxon>Alphaproteobacteria</taxon>
        <taxon>Hyphomicrobiales</taxon>
        <taxon>Rhizobiaceae</taxon>
        <taxon>Rhizobium/Agrobacterium group</taxon>
        <taxon>Rhizobium</taxon>
    </lineage>
</organism>
<dbReference type="RefSeq" id="WP_244654492.1">
    <property type="nucleotide sequence ID" value="NZ_BMHW01000005.1"/>
</dbReference>
<dbReference type="AlphaFoldDB" id="A0A7X0D214"/>
<dbReference type="EMBL" id="JACHEG010000006">
    <property type="protein sequence ID" value="MBB6164638.1"/>
    <property type="molecule type" value="Genomic_DNA"/>
</dbReference>
<keyword evidence="2" id="KW-1185">Reference proteome</keyword>
<protein>
    <recommendedName>
        <fullName evidence="3">PAS fold-4 domain-containing protein</fullName>
    </recommendedName>
</protein>
<evidence type="ECO:0000313" key="2">
    <source>
        <dbReference type="Proteomes" id="UP000547879"/>
    </source>
</evidence>
<gene>
    <name evidence="1" type="ORF">HNQ72_004483</name>
</gene>
<sequence>MSEQPSHSDTADQRLANFDWNASALGTIEMWPARILGQAELVIGSRQPMYIALRQDLRFIYNDAYRSILGNRHPGAFGAPMREVFSDIWTELDELFADVLSGTPRVVESTRISTPWKIGRVCWLRSSSTPYRS</sequence>
<reference evidence="1 2" key="1">
    <citation type="submission" date="2020-08" db="EMBL/GenBank/DDBJ databases">
        <title>Genomic Encyclopedia of Type Strains, Phase IV (KMG-IV): sequencing the most valuable type-strain genomes for metagenomic binning, comparative biology and taxonomic classification.</title>
        <authorList>
            <person name="Goeker M."/>
        </authorList>
    </citation>
    <scope>NUCLEOTIDE SEQUENCE [LARGE SCALE GENOMIC DNA]</scope>
    <source>
        <strain evidence="1 2">DSM 100734</strain>
    </source>
</reference>
<dbReference type="Proteomes" id="UP000547879">
    <property type="component" value="Unassembled WGS sequence"/>
</dbReference>
<dbReference type="Gene3D" id="3.30.450.20">
    <property type="entry name" value="PAS domain"/>
    <property type="match status" value="1"/>
</dbReference>
<name>A0A7X0D214_9HYPH</name>
<proteinExistence type="predicted"/>
<comment type="caution">
    <text evidence="1">The sequence shown here is derived from an EMBL/GenBank/DDBJ whole genome shotgun (WGS) entry which is preliminary data.</text>
</comment>
<evidence type="ECO:0000313" key="1">
    <source>
        <dbReference type="EMBL" id="MBB6164638.1"/>
    </source>
</evidence>
<evidence type="ECO:0008006" key="3">
    <source>
        <dbReference type="Google" id="ProtNLM"/>
    </source>
</evidence>
<accession>A0A7X0D214</accession>